<gene>
    <name evidence="2" type="ORF">Silverhawkium_gp102</name>
</gene>
<sequence length="168" mass="19740">MIIEETRDKISYTQSQHHVSFKIVKANGEEGVISHFGGDNWFGTGCFEGYSREYLKAFYRDFSNDYNELINTKNKQTMFEQHVRAYAGMIVFLAVFLVMICAVAITSFYGQEMTIKQSIDKIEEIWFLYVIPIGAMIAAYFRMKFHRKKALEQERKFEEVSKECNLKF</sequence>
<keyword evidence="1" id="KW-1133">Transmembrane helix</keyword>
<evidence type="ECO:0000256" key="1">
    <source>
        <dbReference type="SAM" id="Phobius"/>
    </source>
</evidence>
<proteinExistence type="predicted"/>
<evidence type="ECO:0000313" key="2">
    <source>
        <dbReference type="EMBL" id="QBP33188.1"/>
    </source>
</evidence>
<protein>
    <submittedName>
        <fullName evidence="2">Putative cytoplasmic membrane protein</fullName>
    </submittedName>
</protein>
<feature type="transmembrane region" description="Helical" evidence="1">
    <location>
        <begin position="83"/>
        <end position="105"/>
    </location>
</feature>
<evidence type="ECO:0000313" key="3">
    <source>
        <dbReference type="Proteomes" id="UP000295288"/>
    </source>
</evidence>
<feature type="transmembrane region" description="Helical" evidence="1">
    <location>
        <begin position="125"/>
        <end position="143"/>
    </location>
</feature>
<name>A0A482JGW1_9CAUD</name>
<keyword evidence="1" id="KW-0812">Transmembrane</keyword>
<keyword evidence="3" id="KW-1185">Reference proteome</keyword>
<organism evidence="2 3">
    <name type="scientific">Shigella phage Silverhawkium</name>
    <dbReference type="NCBI Taxonomy" id="2530185"/>
    <lineage>
        <taxon>Viruses</taxon>
        <taxon>Duplodnaviria</taxon>
        <taxon>Heunggongvirae</taxon>
        <taxon>Uroviricota</taxon>
        <taxon>Caudoviricetes</taxon>
        <taxon>Andersonviridae</taxon>
        <taxon>Ounavirinae</taxon>
        <taxon>Mooglevirus</taxon>
        <taxon>Mooglevirus silverhawkium</taxon>
    </lineage>
</organism>
<dbReference type="EMBL" id="MK562505">
    <property type="protein sequence ID" value="QBP33188.1"/>
    <property type="molecule type" value="Genomic_DNA"/>
</dbReference>
<accession>A0A482JGW1</accession>
<dbReference type="Proteomes" id="UP000295288">
    <property type="component" value="Segment"/>
</dbReference>
<reference evidence="2 3" key="1">
    <citation type="submission" date="2019-02" db="EMBL/GenBank/DDBJ databases">
        <title>A cornucopia of Shigella phages from the Cornhusker state.</title>
        <authorList>
            <person name="Doore S.M."/>
            <person name="Schrad J.R."/>
            <person name="Perrett H.R."/>
            <person name="Dover J.A."/>
            <person name="Schrad K.P."/>
            <person name="Dean W.F."/>
            <person name="Parent K.N."/>
        </authorList>
    </citation>
    <scope>NUCLEOTIDE SEQUENCE [LARGE SCALE GENOMIC DNA]</scope>
</reference>
<keyword evidence="1" id="KW-0472">Membrane</keyword>